<name>A0A537MA70_9BACT</name>
<proteinExistence type="predicted"/>
<keyword evidence="3" id="KW-0540">Nuclease</keyword>
<dbReference type="InterPro" id="IPR004843">
    <property type="entry name" value="Calcineurin-like_PHP"/>
</dbReference>
<dbReference type="Pfam" id="PF00149">
    <property type="entry name" value="Metallophos"/>
    <property type="match status" value="1"/>
</dbReference>
<accession>A0A537MA70</accession>
<dbReference type="CDD" id="cd00840">
    <property type="entry name" value="MPP_Mre11_N"/>
    <property type="match status" value="1"/>
</dbReference>
<evidence type="ECO:0000313" key="4">
    <source>
        <dbReference type="Proteomes" id="UP000320393"/>
    </source>
</evidence>
<reference evidence="3 4" key="1">
    <citation type="journal article" date="2019" name="Nat. Microbiol.">
        <title>Mediterranean grassland soil C-N compound turnover is dependent on rainfall and depth, and is mediated by genomically divergent microorganisms.</title>
        <authorList>
            <person name="Diamond S."/>
            <person name="Andeer P.F."/>
            <person name="Li Z."/>
            <person name="Crits-Christoph A."/>
            <person name="Burstein D."/>
            <person name="Anantharaman K."/>
            <person name="Lane K.R."/>
            <person name="Thomas B.C."/>
            <person name="Pan C."/>
            <person name="Northen T.R."/>
            <person name="Banfield J.F."/>
        </authorList>
    </citation>
    <scope>NUCLEOTIDE SEQUENCE [LARGE SCALE GENOMIC DNA]</scope>
    <source>
        <strain evidence="3">NP_5</strain>
    </source>
</reference>
<dbReference type="InterPro" id="IPR041796">
    <property type="entry name" value="Mre11_N"/>
</dbReference>
<dbReference type="SUPFAM" id="SSF56300">
    <property type="entry name" value="Metallo-dependent phosphatases"/>
    <property type="match status" value="1"/>
</dbReference>
<dbReference type="InterPro" id="IPR029052">
    <property type="entry name" value="Metallo-depent_PP-like"/>
</dbReference>
<evidence type="ECO:0000313" key="3">
    <source>
        <dbReference type="EMBL" id="TMJ16767.1"/>
    </source>
</evidence>
<dbReference type="GO" id="GO:0004527">
    <property type="term" value="F:exonuclease activity"/>
    <property type="evidence" value="ECO:0007669"/>
    <property type="project" value="UniProtKB-KW"/>
</dbReference>
<evidence type="ECO:0000256" key="1">
    <source>
        <dbReference type="ARBA" id="ARBA00022801"/>
    </source>
</evidence>
<keyword evidence="1" id="KW-0378">Hydrolase</keyword>
<keyword evidence="3" id="KW-0269">Exonuclease</keyword>
<feature type="domain" description="Calcineurin-like phosphoesterase" evidence="2">
    <location>
        <begin position="3"/>
        <end position="130"/>
    </location>
</feature>
<dbReference type="Gene3D" id="3.60.21.10">
    <property type="match status" value="1"/>
</dbReference>
<dbReference type="EMBL" id="VBAM01000012">
    <property type="protein sequence ID" value="TMJ16767.1"/>
    <property type="molecule type" value="Genomic_DNA"/>
</dbReference>
<dbReference type="InterPro" id="IPR050535">
    <property type="entry name" value="DNA_Repair-Maintenance_Comp"/>
</dbReference>
<dbReference type="Proteomes" id="UP000320393">
    <property type="component" value="Unassembled WGS sequence"/>
</dbReference>
<dbReference type="PANTHER" id="PTHR30337">
    <property type="entry name" value="COMPONENT OF ATP-DEPENDENT DSDNA EXONUCLEASE"/>
    <property type="match status" value="1"/>
</dbReference>
<dbReference type="AlphaFoldDB" id="A0A537MA70"/>
<protein>
    <submittedName>
        <fullName evidence="3">DNA repair exonuclease</fullName>
    </submittedName>
</protein>
<evidence type="ECO:0000259" key="2">
    <source>
        <dbReference type="Pfam" id="PF00149"/>
    </source>
</evidence>
<organism evidence="3 4">
    <name type="scientific">Candidatus Segetimicrobium genomatis</name>
    <dbReference type="NCBI Taxonomy" id="2569760"/>
    <lineage>
        <taxon>Bacteria</taxon>
        <taxon>Bacillati</taxon>
        <taxon>Candidatus Sysuimicrobiota</taxon>
        <taxon>Candidatus Sysuimicrobiia</taxon>
        <taxon>Candidatus Sysuimicrobiales</taxon>
        <taxon>Candidatus Segetimicrobiaceae</taxon>
        <taxon>Candidatus Segetimicrobium</taxon>
    </lineage>
</organism>
<gene>
    <name evidence="3" type="ORF">E6H02_00455</name>
</gene>
<sequence>MSLRILHTADVHLGATFRGLGDRGREQRRQLEATFAQVVRLAIEERVNAVVIAGDLFDSVAAARAHLASAAQELRRLGEAAIPVCAIAGNHDPLGEGSASVWGDLAAHASITVFGPQLEARVFADLDLTVVGCSRQRHLSAHSPLSGLPVARQTRFVVALAHGSVERPDLPAQFGQITREEIARSEVDYLALGDWHSTRDVSAGGVSAWYSGAPEMIDLDEPDSGNVCVVTLDAPGRVEVDRRRVGRRRGRRLVLDVATLAGAEAVERAIRAEADPDLALNVVITGLASLGECVSAERVQEDLAGEFFRLRILDESHVRPEAIDPAQFPENTVLGRFVRMMQAELAGREGDARTIAEDALHWGVALLQGKELLS</sequence>
<comment type="caution">
    <text evidence="3">The sequence shown here is derived from an EMBL/GenBank/DDBJ whole genome shotgun (WGS) entry which is preliminary data.</text>
</comment>